<gene>
    <name evidence="3 7" type="primary">coaBC</name>
    <name evidence="7" type="ORF">HRU87_03620</name>
</gene>
<dbReference type="GO" id="GO:0015941">
    <property type="term" value="P:pantothenate catabolic process"/>
    <property type="evidence" value="ECO:0007669"/>
    <property type="project" value="InterPro"/>
</dbReference>
<dbReference type="EMBL" id="CP054056">
    <property type="protein sequence ID" value="QKJ25282.1"/>
    <property type="molecule type" value="Genomic_DNA"/>
</dbReference>
<dbReference type="NCBIfam" id="TIGR00521">
    <property type="entry name" value="coaBC_dfp"/>
    <property type="match status" value="1"/>
</dbReference>
<dbReference type="InterPro" id="IPR003382">
    <property type="entry name" value="Flavoprotein"/>
</dbReference>
<dbReference type="RefSeq" id="WP_173493579.1">
    <property type="nucleotide sequence ID" value="NZ_CP054056.1"/>
</dbReference>
<feature type="domain" description="DNA/pantothenate metabolism flavoprotein C-terminal" evidence="6">
    <location>
        <begin position="175"/>
        <end position="376"/>
    </location>
</feature>
<dbReference type="KEGG" id="aqg:HRU87_03620"/>
<evidence type="ECO:0000313" key="7">
    <source>
        <dbReference type="EMBL" id="QKJ25282.1"/>
    </source>
</evidence>
<dbReference type="Gene3D" id="3.40.50.10300">
    <property type="entry name" value="CoaB-like"/>
    <property type="match status" value="1"/>
</dbReference>
<dbReference type="InterPro" id="IPR007085">
    <property type="entry name" value="DNA/pantothenate-metab_flavo_C"/>
</dbReference>
<dbReference type="Gene3D" id="3.40.50.1950">
    <property type="entry name" value="Flavin prenyltransferase-like"/>
    <property type="match status" value="1"/>
</dbReference>
<dbReference type="EC" id="6.3.2.5" evidence="3"/>
<dbReference type="UniPathway" id="UPA00241">
    <property type="reaction ID" value="UER00353"/>
</dbReference>
<comment type="similarity">
    <text evidence="3 4">In the C-terminal section; belongs to the PPC synthetase family.</text>
</comment>
<dbReference type="Pfam" id="PF04127">
    <property type="entry name" value="DFP"/>
    <property type="match status" value="1"/>
</dbReference>
<dbReference type="SUPFAM" id="SSF102645">
    <property type="entry name" value="CoaB-like"/>
    <property type="match status" value="1"/>
</dbReference>
<evidence type="ECO:0000256" key="1">
    <source>
        <dbReference type="ARBA" id="ARBA00022793"/>
    </source>
</evidence>
<proteinExistence type="inferred from homology"/>
<dbReference type="AlphaFoldDB" id="A0A7D4Q687"/>
<evidence type="ECO:0000259" key="6">
    <source>
        <dbReference type="Pfam" id="PF04127"/>
    </source>
</evidence>
<dbReference type="PANTHER" id="PTHR14359">
    <property type="entry name" value="HOMO-OLIGOMERIC FLAVIN CONTAINING CYS DECARBOXYLASE FAMILY"/>
    <property type="match status" value="1"/>
</dbReference>
<dbReference type="InterPro" id="IPR005252">
    <property type="entry name" value="CoaBC"/>
</dbReference>
<dbReference type="PANTHER" id="PTHR14359:SF6">
    <property type="entry name" value="PHOSPHOPANTOTHENOYLCYSTEINE DECARBOXYLASE"/>
    <property type="match status" value="1"/>
</dbReference>
<feature type="binding site" evidence="3">
    <location>
        <position position="308"/>
    </location>
    <ligand>
        <name>CTP</name>
        <dbReference type="ChEBI" id="CHEBI:37563"/>
    </ligand>
</feature>
<evidence type="ECO:0000256" key="4">
    <source>
        <dbReference type="RuleBase" id="RU364078"/>
    </source>
</evidence>
<dbReference type="GO" id="GO:0010181">
    <property type="term" value="F:FMN binding"/>
    <property type="evidence" value="ECO:0007669"/>
    <property type="project" value="UniProtKB-UniRule"/>
</dbReference>
<dbReference type="InterPro" id="IPR035929">
    <property type="entry name" value="CoaB-like_sf"/>
</dbReference>
<keyword evidence="3 4" id="KW-0288">FMN</keyword>
<keyword evidence="3" id="KW-0460">Magnesium</keyword>
<comment type="function">
    <text evidence="3">Catalyzes two sequential steps in the biosynthesis of coenzyme A. In the first step cysteine is conjugated to 4'-phosphopantothenate to form 4-phosphopantothenoylcysteine. In the second step the latter compound is decarboxylated to form 4'-phosphopantotheine.</text>
</comment>
<comment type="similarity">
    <text evidence="3 4">In the N-terminal section; belongs to the HFCD (homo-oligomeric flavin containing Cys decarboxylase) superfamily.</text>
</comment>
<keyword evidence="3" id="KW-0479">Metal-binding</keyword>
<comment type="catalytic activity">
    <reaction evidence="3 4">
        <text>N-[(R)-4-phosphopantothenoyl]-L-cysteine + H(+) = (R)-4'-phosphopantetheine + CO2</text>
        <dbReference type="Rhea" id="RHEA:16793"/>
        <dbReference type="ChEBI" id="CHEBI:15378"/>
        <dbReference type="ChEBI" id="CHEBI:16526"/>
        <dbReference type="ChEBI" id="CHEBI:59458"/>
        <dbReference type="ChEBI" id="CHEBI:61723"/>
        <dbReference type="EC" id="4.1.1.36"/>
    </reaction>
</comment>
<sequence>MRILLGITGGIAAYKAANLIRGFSELGHEVTAVPTENALRFIGKPTLEALSGHPVETDMYVDVDMVRHVELGQQADLIVIAPATASFIARLAAGIADDLLLNAVLASKAPVVLAPAMHTEMWQNSATRANIETLAQRGIRVLEPSSGRLTGADSGPGRLPETNEIISFALSGGLLNGKRVLITAGGTREPIDAVRYIGNSSSGRMGIELARAARDMGAAVTLVAANIELPLPPGIEIIRVSSVDELELAMEREADLLVMAAAVSDFKVANPHPGKLKRSAGLTLELKPTKDLVANYAAKHQKACKVAFALAEESDERLIEISRQKLWDKGVNVVIGNSFDSLASSQTEVQFVTDSSSVCLTGSKSEVSVKILELVAPLVK</sequence>
<dbReference type="GO" id="GO:0004632">
    <property type="term" value="F:phosphopantothenate--cysteine ligase activity"/>
    <property type="evidence" value="ECO:0007669"/>
    <property type="project" value="UniProtKB-UniRule"/>
</dbReference>
<keyword evidence="3 4" id="KW-0436">Ligase</keyword>
<comment type="function">
    <text evidence="4">Catalyzes two steps in the biosynthesis of coenzyme A. In the first step cysteine is conjugated to 4'-phosphopantothenate to form 4-phosphopantothenoylcysteine, in the latter compound is decarboxylated to form 4'-phosphopantotheine.</text>
</comment>
<dbReference type="GO" id="GO:0015937">
    <property type="term" value="P:coenzyme A biosynthetic process"/>
    <property type="evidence" value="ECO:0007669"/>
    <property type="project" value="UniProtKB-UniRule"/>
</dbReference>
<dbReference type="HAMAP" id="MF_02225">
    <property type="entry name" value="CoaBC"/>
    <property type="match status" value="1"/>
</dbReference>
<feature type="binding site" evidence="3">
    <location>
        <position position="325"/>
    </location>
    <ligand>
        <name>CTP</name>
        <dbReference type="ChEBI" id="CHEBI:37563"/>
    </ligand>
</feature>
<comment type="pathway">
    <text evidence="3 4">Cofactor biosynthesis; coenzyme A biosynthesis; CoA from (R)-pantothenate: step 3/5.</text>
</comment>
<comment type="cofactor">
    <cofactor evidence="3">
        <name>FMN</name>
        <dbReference type="ChEBI" id="CHEBI:58210"/>
    </cofactor>
    <text evidence="3">Binds 1 FMN per subunit.</text>
</comment>
<comment type="caution">
    <text evidence="3">Lacks conserved residue(s) required for the propagation of feature annotation.</text>
</comment>
<feature type="domain" description="Flavoprotein" evidence="5">
    <location>
        <begin position="1"/>
        <end position="168"/>
    </location>
</feature>
<name>A0A7D4Q687_9MICO</name>
<comment type="catalytic activity">
    <reaction evidence="3 4">
        <text>(R)-4'-phosphopantothenate + L-cysteine + CTP = N-[(R)-4-phosphopantothenoyl]-L-cysteine + CMP + diphosphate + H(+)</text>
        <dbReference type="Rhea" id="RHEA:19397"/>
        <dbReference type="ChEBI" id="CHEBI:10986"/>
        <dbReference type="ChEBI" id="CHEBI:15378"/>
        <dbReference type="ChEBI" id="CHEBI:33019"/>
        <dbReference type="ChEBI" id="CHEBI:35235"/>
        <dbReference type="ChEBI" id="CHEBI:37563"/>
        <dbReference type="ChEBI" id="CHEBI:59458"/>
        <dbReference type="ChEBI" id="CHEBI:60377"/>
        <dbReference type="EC" id="6.3.2.5"/>
    </reaction>
</comment>
<dbReference type="SUPFAM" id="SSF52507">
    <property type="entry name" value="Homo-oligomeric flavin-containing Cys decarboxylases, HFCD"/>
    <property type="match status" value="1"/>
</dbReference>
<dbReference type="EC" id="4.1.1.36" evidence="3"/>
<keyword evidence="1 3" id="KW-0210">Decarboxylase</keyword>
<evidence type="ECO:0000313" key="8">
    <source>
        <dbReference type="Proteomes" id="UP000501003"/>
    </source>
</evidence>
<feature type="region of interest" description="Phosphopantothenate--cysteine ligase" evidence="3">
    <location>
        <begin position="180"/>
        <end position="380"/>
    </location>
</feature>
<evidence type="ECO:0000256" key="2">
    <source>
        <dbReference type="ARBA" id="ARBA00023239"/>
    </source>
</evidence>
<dbReference type="InterPro" id="IPR036551">
    <property type="entry name" value="Flavin_trans-like"/>
</dbReference>
<reference evidence="7 8" key="1">
    <citation type="submission" date="2020-05" db="EMBL/GenBank/DDBJ databases">
        <title>Aquirufa sp. strain 15G-AUS-rot a new Aquirufa species.</title>
        <authorList>
            <person name="Pitt A."/>
            <person name="Hahn M.W."/>
        </authorList>
    </citation>
    <scope>NUCLEOTIDE SEQUENCE [LARGE SCALE GENOMIC DNA]</scope>
    <source>
        <strain evidence="7 8">15G-AUS-rot</strain>
    </source>
</reference>
<dbReference type="GO" id="GO:0004633">
    <property type="term" value="F:phosphopantothenoylcysteine decarboxylase activity"/>
    <property type="evidence" value="ECO:0007669"/>
    <property type="project" value="UniProtKB-UniRule"/>
</dbReference>
<keyword evidence="3 4" id="KW-0285">Flavoprotein</keyword>
<feature type="binding site" evidence="3">
    <location>
        <position position="265"/>
    </location>
    <ligand>
        <name>CTP</name>
        <dbReference type="ChEBI" id="CHEBI:37563"/>
    </ligand>
</feature>
<comment type="cofactor">
    <cofactor evidence="3">
        <name>Mg(2+)</name>
        <dbReference type="ChEBI" id="CHEBI:18420"/>
    </cofactor>
</comment>
<comment type="pathway">
    <text evidence="3 4">Cofactor biosynthesis; coenzyme A biosynthesis; CoA from (R)-pantothenate: step 2/5.</text>
</comment>
<keyword evidence="8" id="KW-1185">Reference proteome</keyword>
<accession>A0A7D4Q687</accession>
<dbReference type="Proteomes" id="UP000501003">
    <property type="component" value="Chromosome"/>
</dbReference>
<dbReference type="Pfam" id="PF02441">
    <property type="entry name" value="Flavoprotein"/>
    <property type="match status" value="1"/>
</dbReference>
<feature type="binding site" evidence="3">
    <location>
        <position position="275"/>
    </location>
    <ligand>
        <name>CTP</name>
        <dbReference type="ChEBI" id="CHEBI:37563"/>
    </ligand>
</feature>
<evidence type="ECO:0000256" key="3">
    <source>
        <dbReference type="HAMAP-Rule" id="MF_02225"/>
    </source>
</evidence>
<dbReference type="GO" id="GO:0046872">
    <property type="term" value="F:metal ion binding"/>
    <property type="evidence" value="ECO:0007669"/>
    <property type="project" value="UniProtKB-KW"/>
</dbReference>
<protein>
    <recommendedName>
        <fullName evidence="3">Coenzyme A biosynthesis bifunctional protein CoaBC</fullName>
    </recommendedName>
    <alternativeName>
        <fullName evidence="3">DNA/pantothenate metabolism flavoprotein</fullName>
    </alternativeName>
    <alternativeName>
        <fullName evidence="3">Phosphopantothenoylcysteine synthetase/decarboxylase</fullName>
        <shortName evidence="3">PPCS-PPCDC</shortName>
    </alternativeName>
    <domain>
        <recommendedName>
            <fullName evidence="3">Phosphopantothenoylcysteine decarboxylase</fullName>
            <shortName evidence="3">PPC decarboxylase</shortName>
            <shortName evidence="3">PPC-DC</shortName>
            <ecNumber evidence="3">4.1.1.36</ecNumber>
        </recommendedName>
        <alternativeName>
            <fullName evidence="3">CoaC</fullName>
        </alternativeName>
    </domain>
    <domain>
        <recommendedName>
            <fullName evidence="3">Phosphopantothenate--cysteine ligase</fullName>
            <ecNumber evidence="3">6.3.2.5</ecNumber>
        </recommendedName>
        <alternativeName>
            <fullName evidence="3">CoaB</fullName>
        </alternativeName>
        <alternativeName>
            <fullName evidence="3">Phosphopantothenoylcysteine synthetase</fullName>
            <shortName evidence="3">PPC synthetase</shortName>
            <shortName evidence="3">PPC-S</shortName>
        </alternativeName>
    </domain>
</protein>
<feature type="region of interest" description="Phosphopantothenoylcysteine decarboxylase" evidence="3">
    <location>
        <begin position="1"/>
        <end position="179"/>
    </location>
</feature>
<evidence type="ECO:0000259" key="5">
    <source>
        <dbReference type="Pfam" id="PF02441"/>
    </source>
</evidence>
<keyword evidence="2 3" id="KW-0456">Lyase</keyword>
<dbReference type="GO" id="GO:0071513">
    <property type="term" value="C:phosphopantothenoylcysteine decarboxylase complex"/>
    <property type="evidence" value="ECO:0007669"/>
    <property type="project" value="TreeGrafter"/>
</dbReference>
<feature type="binding site" evidence="3">
    <location>
        <position position="329"/>
    </location>
    <ligand>
        <name>CTP</name>
        <dbReference type="ChEBI" id="CHEBI:37563"/>
    </ligand>
</feature>
<organism evidence="7 8">
    <name type="scientific">Aquiluna borgnonia</name>
    <dbReference type="NCBI Taxonomy" id="2499157"/>
    <lineage>
        <taxon>Bacteria</taxon>
        <taxon>Bacillati</taxon>
        <taxon>Actinomycetota</taxon>
        <taxon>Actinomycetes</taxon>
        <taxon>Micrococcales</taxon>
        <taxon>Microbacteriaceae</taxon>
        <taxon>Luna cluster</taxon>
        <taxon>Luna-1 subcluster</taxon>
        <taxon>Aquiluna</taxon>
    </lineage>
</organism>
<keyword evidence="3" id="KW-0511">Multifunctional enzyme</keyword>